<proteinExistence type="predicted"/>
<dbReference type="Proteomes" id="UP000790377">
    <property type="component" value="Unassembled WGS sequence"/>
</dbReference>
<accession>A0ACB8A821</accession>
<evidence type="ECO:0000313" key="2">
    <source>
        <dbReference type="Proteomes" id="UP000790377"/>
    </source>
</evidence>
<name>A0ACB8A821_9AGAM</name>
<evidence type="ECO:0000313" key="1">
    <source>
        <dbReference type="EMBL" id="KAH7909205.1"/>
    </source>
</evidence>
<reference evidence="1" key="1">
    <citation type="journal article" date="2021" name="New Phytol.">
        <title>Evolutionary innovations through gain and loss of genes in the ectomycorrhizal Boletales.</title>
        <authorList>
            <person name="Wu G."/>
            <person name="Miyauchi S."/>
            <person name="Morin E."/>
            <person name="Kuo A."/>
            <person name="Drula E."/>
            <person name="Varga T."/>
            <person name="Kohler A."/>
            <person name="Feng B."/>
            <person name="Cao Y."/>
            <person name="Lipzen A."/>
            <person name="Daum C."/>
            <person name="Hundley H."/>
            <person name="Pangilinan J."/>
            <person name="Johnson J."/>
            <person name="Barry K."/>
            <person name="LaButti K."/>
            <person name="Ng V."/>
            <person name="Ahrendt S."/>
            <person name="Min B."/>
            <person name="Choi I.G."/>
            <person name="Park H."/>
            <person name="Plett J.M."/>
            <person name="Magnuson J."/>
            <person name="Spatafora J.W."/>
            <person name="Nagy L.G."/>
            <person name="Henrissat B."/>
            <person name="Grigoriev I.V."/>
            <person name="Yang Z.L."/>
            <person name="Xu J."/>
            <person name="Martin F.M."/>
        </authorList>
    </citation>
    <scope>NUCLEOTIDE SEQUENCE</scope>
    <source>
        <strain evidence="1">ATCC 28755</strain>
    </source>
</reference>
<feature type="non-terminal residue" evidence="1">
    <location>
        <position position="66"/>
    </location>
</feature>
<gene>
    <name evidence="1" type="ORF">BJ138DRAFT_993553</name>
</gene>
<comment type="caution">
    <text evidence="1">The sequence shown here is derived from an EMBL/GenBank/DDBJ whole genome shotgun (WGS) entry which is preliminary data.</text>
</comment>
<keyword evidence="2" id="KW-1185">Reference proteome</keyword>
<dbReference type="EMBL" id="MU267772">
    <property type="protein sequence ID" value="KAH7909205.1"/>
    <property type="molecule type" value="Genomic_DNA"/>
</dbReference>
<organism evidence="1 2">
    <name type="scientific">Hygrophoropsis aurantiaca</name>
    <dbReference type="NCBI Taxonomy" id="72124"/>
    <lineage>
        <taxon>Eukaryota</taxon>
        <taxon>Fungi</taxon>
        <taxon>Dikarya</taxon>
        <taxon>Basidiomycota</taxon>
        <taxon>Agaricomycotina</taxon>
        <taxon>Agaricomycetes</taxon>
        <taxon>Agaricomycetidae</taxon>
        <taxon>Boletales</taxon>
        <taxon>Coniophorineae</taxon>
        <taxon>Hygrophoropsidaceae</taxon>
        <taxon>Hygrophoropsis</taxon>
    </lineage>
</organism>
<protein>
    <submittedName>
        <fullName evidence="1">Uncharacterized protein</fullName>
    </submittedName>
</protein>
<sequence>MTAHKSQGQTMARAIVDIESCGNTESPYVMCSRVTSLDGLLILRPFNIKKITNRQSEDARRDDKRL</sequence>